<evidence type="ECO:0000313" key="3">
    <source>
        <dbReference type="Proteomes" id="UP000002051"/>
    </source>
</evidence>
<accession>G7JM00</accession>
<dbReference type="HOGENOM" id="CLU_1505648_0_0_1"/>
<keyword evidence="3" id="KW-1185">Reference proteome</keyword>
<dbReference type="PaxDb" id="3880-AES87642"/>
<protein>
    <recommendedName>
        <fullName evidence="4">DUF4283 domain protein</fullName>
    </recommendedName>
</protein>
<name>G7JM00_MEDTR</name>
<reference evidence="2" key="3">
    <citation type="submission" date="2015-04" db="UniProtKB">
        <authorList>
            <consortium name="EnsemblPlants"/>
        </authorList>
    </citation>
    <scope>IDENTIFICATION</scope>
    <source>
        <strain evidence="2">cv. Jemalong A17</strain>
    </source>
</reference>
<organism evidence="1 3">
    <name type="scientific">Medicago truncatula</name>
    <name type="common">Barrel medic</name>
    <name type="synonym">Medicago tribuloides</name>
    <dbReference type="NCBI Taxonomy" id="3880"/>
    <lineage>
        <taxon>Eukaryota</taxon>
        <taxon>Viridiplantae</taxon>
        <taxon>Streptophyta</taxon>
        <taxon>Embryophyta</taxon>
        <taxon>Tracheophyta</taxon>
        <taxon>Spermatophyta</taxon>
        <taxon>Magnoliopsida</taxon>
        <taxon>eudicotyledons</taxon>
        <taxon>Gunneridae</taxon>
        <taxon>Pentapetalae</taxon>
        <taxon>rosids</taxon>
        <taxon>fabids</taxon>
        <taxon>Fabales</taxon>
        <taxon>Fabaceae</taxon>
        <taxon>Papilionoideae</taxon>
        <taxon>50 kb inversion clade</taxon>
        <taxon>NPAAA clade</taxon>
        <taxon>Hologalegina</taxon>
        <taxon>IRL clade</taxon>
        <taxon>Trifolieae</taxon>
        <taxon>Medicago</taxon>
    </lineage>
</organism>
<evidence type="ECO:0008006" key="4">
    <source>
        <dbReference type="Google" id="ProtNLM"/>
    </source>
</evidence>
<sequence length="179" mass="20849">MCQKDARTRNRGCCQSEAREASTFTRCGEWRRTNLREQTNFHSKRRYNWRERILKEIASAVGTPIDIDGPTRNRTFGHYARILVDIDPSKITFDEILVERDGFAFKFEVQYERRPLFCHHYFSIGNDVSACRWLRPQPPKDKNGRGKQIIVAEAALPPKPTWQNNNNNDVVAYVGTKCV</sequence>
<dbReference type="EMBL" id="CM001220">
    <property type="protein sequence ID" value="AES87642.1"/>
    <property type="molecule type" value="Genomic_DNA"/>
</dbReference>
<evidence type="ECO:0000313" key="2">
    <source>
        <dbReference type="EnsemblPlants" id="AES87642"/>
    </source>
</evidence>
<reference evidence="1 3" key="1">
    <citation type="journal article" date="2011" name="Nature">
        <title>The Medicago genome provides insight into the evolution of rhizobial symbioses.</title>
        <authorList>
            <person name="Young N.D."/>
            <person name="Debelle F."/>
            <person name="Oldroyd G.E."/>
            <person name="Geurts R."/>
            <person name="Cannon S.B."/>
            <person name="Udvardi M.K."/>
            <person name="Benedito V.A."/>
            <person name="Mayer K.F."/>
            <person name="Gouzy J."/>
            <person name="Schoof H."/>
            <person name="Van de Peer Y."/>
            <person name="Proost S."/>
            <person name="Cook D.R."/>
            <person name="Meyers B.C."/>
            <person name="Spannagl M."/>
            <person name="Cheung F."/>
            <person name="De Mita S."/>
            <person name="Krishnakumar V."/>
            <person name="Gundlach H."/>
            <person name="Zhou S."/>
            <person name="Mudge J."/>
            <person name="Bharti A.K."/>
            <person name="Murray J.D."/>
            <person name="Naoumkina M.A."/>
            <person name="Rosen B."/>
            <person name="Silverstein K.A."/>
            <person name="Tang H."/>
            <person name="Rombauts S."/>
            <person name="Zhao P.X."/>
            <person name="Zhou P."/>
            <person name="Barbe V."/>
            <person name="Bardou P."/>
            <person name="Bechner M."/>
            <person name="Bellec A."/>
            <person name="Berger A."/>
            <person name="Berges H."/>
            <person name="Bidwell S."/>
            <person name="Bisseling T."/>
            <person name="Choisne N."/>
            <person name="Couloux A."/>
            <person name="Denny R."/>
            <person name="Deshpande S."/>
            <person name="Dai X."/>
            <person name="Doyle J.J."/>
            <person name="Dudez A.M."/>
            <person name="Farmer A.D."/>
            <person name="Fouteau S."/>
            <person name="Franken C."/>
            <person name="Gibelin C."/>
            <person name="Gish J."/>
            <person name="Goldstein S."/>
            <person name="Gonzalez A.J."/>
            <person name="Green P.J."/>
            <person name="Hallab A."/>
            <person name="Hartog M."/>
            <person name="Hua A."/>
            <person name="Humphray S.J."/>
            <person name="Jeong D.H."/>
            <person name="Jing Y."/>
            <person name="Jocker A."/>
            <person name="Kenton S.M."/>
            <person name="Kim D.J."/>
            <person name="Klee K."/>
            <person name="Lai H."/>
            <person name="Lang C."/>
            <person name="Lin S."/>
            <person name="Macmil S.L."/>
            <person name="Magdelenat G."/>
            <person name="Matthews L."/>
            <person name="McCorrison J."/>
            <person name="Monaghan E.L."/>
            <person name="Mun J.H."/>
            <person name="Najar F.Z."/>
            <person name="Nicholson C."/>
            <person name="Noirot C."/>
            <person name="O'Bleness M."/>
            <person name="Paule C.R."/>
            <person name="Poulain J."/>
            <person name="Prion F."/>
            <person name="Qin B."/>
            <person name="Qu C."/>
            <person name="Retzel E.F."/>
            <person name="Riddle C."/>
            <person name="Sallet E."/>
            <person name="Samain S."/>
            <person name="Samson N."/>
            <person name="Sanders I."/>
            <person name="Saurat O."/>
            <person name="Scarpelli C."/>
            <person name="Schiex T."/>
            <person name="Segurens B."/>
            <person name="Severin A.J."/>
            <person name="Sherrier D.J."/>
            <person name="Shi R."/>
            <person name="Sims S."/>
            <person name="Singer S.R."/>
            <person name="Sinharoy S."/>
            <person name="Sterck L."/>
            <person name="Viollet A."/>
            <person name="Wang B.B."/>
            <person name="Wang K."/>
            <person name="Wang M."/>
            <person name="Wang X."/>
            <person name="Warfsmann J."/>
            <person name="Weissenbach J."/>
            <person name="White D.D."/>
            <person name="White J.D."/>
            <person name="Wiley G.B."/>
            <person name="Wincker P."/>
            <person name="Xing Y."/>
            <person name="Yang L."/>
            <person name="Yao Z."/>
            <person name="Ying F."/>
            <person name="Zhai J."/>
            <person name="Zhou L."/>
            <person name="Zuber A."/>
            <person name="Denarie J."/>
            <person name="Dixon R.A."/>
            <person name="May G.D."/>
            <person name="Schwartz D.C."/>
            <person name="Rogers J."/>
            <person name="Quetier F."/>
            <person name="Town C.D."/>
            <person name="Roe B.A."/>
        </authorList>
    </citation>
    <scope>NUCLEOTIDE SEQUENCE [LARGE SCALE GENOMIC DNA]</scope>
    <source>
        <strain evidence="1">A17</strain>
        <strain evidence="2 3">cv. Jemalong A17</strain>
    </source>
</reference>
<proteinExistence type="predicted"/>
<evidence type="ECO:0000313" key="1">
    <source>
        <dbReference type="EMBL" id="AES87642.1"/>
    </source>
</evidence>
<dbReference type="PANTHER" id="PTHR31286:SF60">
    <property type="entry name" value="PROTEIN, PUTATIVE-RELATED"/>
    <property type="match status" value="1"/>
</dbReference>
<dbReference type="InterPro" id="IPR040256">
    <property type="entry name" value="At4g02000-like"/>
</dbReference>
<reference evidence="1 3" key="2">
    <citation type="journal article" date="2014" name="BMC Genomics">
        <title>An improved genome release (version Mt4.0) for the model legume Medicago truncatula.</title>
        <authorList>
            <person name="Tang H."/>
            <person name="Krishnakumar V."/>
            <person name="Bidwell S."/>
            <person name="Rosen B."/>
            <person name="Chan A."/>
            <person name="Zhou S."/>
            <person name="Gentzbittel L."/>
            <person name="Childs K.L."/>
            <person name="Yandell M."/>
            <person name="Gundlach H."/>
            <person name="Mayer K.F."/>
            <person name="Schwartz D.C."/>
            <person name="Town C.D."/>
        </authorList>
    </citation>
    <scope>GENOME REANNOTATION</scope>
    <source>
        <strain evidence="2 3">cv. Jemalong A17</strain>
    </source>
</reference>
<gene>
    <name evidence="1" type="ordered locus">MTR_4g031470</name>
</gene>
<dbReference type="Proteomes" id="UP000002051">
    <property type="component" value="Chromosome 4"/>
</dbReference>
<dbReference type="EnsemblPlants" id="AES87642">
    <property type="protein sequence ID" value="AES87642"/>
    <property type="gene ID" value="MTR_4g031470"/>
</dbReference>
<dbReference type="AlphaFoldDB" id="G7JM00"/>
<dbReference type="PANTHER" id="PTHR31286">
    <property type="entry name" value="GLYCINE-RICH CELL WALL STRUCTURAL PROTEIN 1.8-LIKE"/>
    <property type="match status" value="1"/>
</dbReference>